<proteinExistence type="predicted"/>
<dbReference type="InterPro" id="IPR002575">
    <property type="entry name" value="Aminoglycoside_PTrfase"/>
</dbReference>
<dbReference type="Proteomes" id="UP000557566">
    <property type="component" value="Unassembled WGS sequence"/>
</dbReference>
<dbReference type="PANTHER" id="PTHR21310">
    <property type="entry name" value="AMINOGLYCOSIDE PHOSPHOTRANSFERASE-RELATED-RELATED"/>
    <property type="match status" value="1"/>
</dbReference>
<dbReference type="InterPro" id="IPR011009">
    <property type="entry name" value="Kinase-like_dom_sf"/>
</dbReference>
<accession>A0A8H4PX44</accession>
<evidence type="ECO:0000313" key="2">
    <source>
        <dbReference type="EMBL" id="KAF4511965.1"/>
    </source>
</evidence>
<dbReference type="OrthoDB" id="10003767at2759"/>
<dbReference type="SUPFAM" id="SSF56112">
    <property type="entry name" value="Protein kinase-like (PK-like)"/>
    <property type="match status" value="1"/>
</dbReference>
<evidence type="ECO:0000259" key="1">
    <source>
        <dbReference type="Pfam" id="PF01636"/>
    </source>
</evidence>
<reference evidence="2 3" key="1">
    <citation type="journal article" date="2020" name="Genome Biol. Evol.">
        <title>A new high-quality draft genome assembly of the Chinese cordyceps Ophiocordyceps sinensis.</title>
        <authorList>
            <person name="Shu R."/>
            <person name="Zhang J."/>
            <person name="Meng Q."/>
            <person name="Zhang H."/>
            <person name="Zhou G."/>
            <person name="Li M."/>
            <person name="Wu P."/>
            <person name="Zhao Y."/>
            <person name="Chen C."/>
            <person name="Qin Q."/>
        </authorList>
    </citation>
    <scope>NUCLEOTIDE SEQUENCE [LARGE SCALE GENOMIC DNA]</scope>
    <source>
        <strain evidence="2 3">IOZ07</strain>
    </source>
</reference>
<evidence type="ECO:0000313" key="3">
    <source>
        <dbReference type="Proteomes" id="UP000557566"/>
    </source>
</evidence>
<feature type="domain" description="Aminoglycoside phosphotransferase" evidence="1">
    <location>
        <begin position="100"/>
        <end position="330"/>
    </location>
</feature>
<protein>
    <recommendedName>
        <fullName evidence="1">Aminoglycoside phosphotransferase domain-containing protein</fullName>
    </recommendedName>
</protein>
<keyword evidence="3" id="KW-1185">Reference proteome</keyword>
<organism evidence="2 3">
    <name type="scientific">Ophiocordyceps sinensis</name>
    <dbReference type="NCBI Taxonomy" id="72228"/>
    <lineage>
        <taxon>Eukaryota</taxon>
        <taxon>Fungi</taxon>
        <taxon>Dikarya</taxon>
        <taxon>Ascomycota</taxon>
        <taxon>Pezizomycotina</taxon>
        <taxon>Sordariomycetes</taxon>
        <taxon>Hypocreomycetidae</taxon>
        <taxon>Hypocreales</taxon>
        <taxon>Ophiocordycipitaceae</taxon>
        <taxon>Ophiocordyceps</taxon>
    </lineage>
</organism>
<comment type="caution">
    <text evidence="2">The sequence shown here is derived from an EMBL/GenBank/DDBJ whole genome shotgun (WGS) entry which is preliminary data.</text>
</comment>
<dbReference type="Gene3D" id="3.90.1200.10">
    <property type="match status" value="1"/>
</dbReference>
<sequence>MLSILYRFVRTQWASCITRLSLAWRAALSLIATGEPPEPLEPHPLTLEQREQRKEDFISSIDGEAVCALASRYNGQKPCRIVNSTRGGFNVCFFVDFYTTSTTWVVKIALEPAVHSVWTKLQSEVATMRYVQDNTSIPLPRIHAYGRSQLCKNTSTMQAFLILDYIHGRSLDIMTLIKATQERRNHFYAELIDILAQLRKLEFPMAGSLMPDPNGGLEPVIGQLLSITINELQIEGKRVPQSTHTSATRFAKQQHHLLSETYRLPIEELSRETAELELFALDALAKQIPNVFDSQHDNGPFVLTHTDLRCANLIVDDDFHIQGVIDWEWAQTVPRQLFTPPTWITGHDVESLRGVWLDLAPEFWSLLQAKGRASRDYNQRLEDWDFRQKLTLPVAQIFWHPSSLASVFYLFIYPELFRESRDKVVSEFFERDENGTLRLEVKPRIDGSERYTQYLKENGLFVIEEYPQQLAEWVAKGHELPGIRP</sequence>
<dbReference type="PANTHER" id="PTHR21310:SF37">
    <property type="entry name" value="AMINOGLYCOSIDE PHOSPHOTRANSFERASE DOMAIN-CONTAINING PROTEIN"/>
    <property type="match status" value="1"/>
</dbReference>
<gene>
    <name evidence="2" type="ORF">G6O67_001159</name>
</gene>
<dbReference type="AlphaFoldDB" id="A0A8H4PX44"/>
<name>A0A8H4PX44_9HYPO</name>
<dbReference type="InterPro" id="IPR051678">
    <property type="entry name" value="AGP_Transferase"/>
</dbReference>
<dbReference type="EMBL" id="JAAVMX010000002">
    <property type="protein sequence ID" value="KAF4511965.1"/>
    <property type="molecule type" value="Genomic_DNA"/>
</dbReference>
<dbReference type="Pfam" id="PF01636">
    <property type="entry name" value="APH"/>
    <property type="match status" value="1"/>
</dbReference>